<dbReference type="EMBL" id="JAODUO010000516">
    <property type="protein sequence ID" value="KAK2179070.1"/>
    <property type="molecule type" value="Genomic_DNA"/>
</dbReference>
<organism evidence="1 2">
    <name type="scientific">Ridgeia piscesae</name>
    <name type="common">Tubeworm</name>
    <dbReference type="NCBI Taxonomy" id="27915"/>
    <lineage>
        <taxon>Eukaryota</taxon>
        <taxon>Metazoa</taxon>
        <taxon>Spiralia</taxon>
        <taxon>Lophotrochozoa</taxon>
        <taxon>Annelida</taxon>
        <taxon>Polychaeta</taxon>
        <taxon>Sedentaria</taxon>
        <taxon>Canalipalpata</taxon>
        <taxon>Sabellida</taxon>
        <taxon>Siboglinidae</taxon>
        <taxon>Ridgeia</taxon>
    </lineage>
</organism>
<evidence type="ECO:0000313" key="2">
    <source>
        <dbReference type="Proteomes" id="UP001209878"/>
    </source>
</evidence>
<accession>A0AAD9KY71</accession>
<dbReference type="AlphaFoldDB" id="A0AAD9KY71"/>
<keyword evidence="2" id="KW-1185">Reference proteome</keyword>
<comment type="caution">
    <text evidence="1">The sequence shown here is derived from an EMBL/GenBank/DDBJ whole genome shotgun (WGS) entry which is preliminary data.</text>
</comment>
<protein>
    <submittedName>
        <fullName evidence="1">Uncharacterized protein</fullName>
    </submittedName>
</protein>
<reference evidence="1" key="1">
    <citation type="journal article" date="2023" name="Mol. Biol. Evol.">
        <title>Third-Generation Sequencing Reveals the Adaptive Role of the Epigenome in Three Deep-Sea Polychaetes.</title>
        <authorList>
            <person name="Perez M."/>
            <person name="Aroh O."/>
            <person name="Sun Y."/>
            <person name="Lan Y."/>
            <person name="Juniper S.K."/>
            <person name="Young C.R."/>
            <person name="Angers B."/>
            <person name="Qian P.Y."/>
        </authorList>
    </citation>
    <scope>NUCLEOTIDE SEQUENCE</scope>
    <source>
        <strain evidence="1">R07B-5</strain>
    </source>
</reference>
<name>A0AAD9KY71_RIDPI</name>
<proteinExistence type="predicted"/>
<gene>
    <name evidence="1" type="ORF">NP493_516g02022</name>
</gene>
<dbReference type="Proteomes" id="UP001209878">
    <property type="component" value="Unassembled WGS sequence"/>
</dbReference>
<sequence>MINRVNVSTGYPGCKSTDRIFRLRERVLRTGTSCTKLASSIGLLNTNKGILRKCRRKMGGNFRQGIDGDVTSVTATYLDRCSEGDRYTWYTAAICCPGK</sequence>
<evidence type="ECO:0000313" key="1">
    <source>
        <dbReference type="EMBL" id="KAK2179070.1"/>
    </source>
</evidence>